<dbReference type="RefSeq" id="WP_034933188.1">
    <property type="nucleotide sequence ID" value="NZ_JFHN01000013.1"/>
</dbReference>
<evidence type="ECO:0000256" key="1">
    <source>
        <dbReference type="ARBA" id="ARBA00004651"/>
    </source>
</evidence>
<dbReference type="Gene3D" id="3.20.20.450">
    <property type="entry name" value="EAL domain"/>
    <property type="match status" value="1"/>
</dbReference>
<dbReference type="Pfam" id="PF12792">
    <property type="entry name" value="CSS-motif"/>
    <property type="match status" value="1"/>
</dbReference>
<evidence type="ECO:0000256" key="4">
    <source>
        <dbReference type="ARBA" id="ARBA00022636"/>
    </source>
</evidence>
<dbReference type="Proteomes" id="UP000019918">
    <property type="component" value="Unassembled WGS sequence"/>
</dbReference>
<keyword evidence="4" id="KW-0973">c-di-GMP</keyword>
<dbReference type="InterPro" id="IPR001633">
    <property type="entry name" value="EAL_dom"/>
</dbReference>
<dbReference type="InterPro" id="IPR050706">
    <property type="entry name" value="Cyclic-di-GMP_PDE-like"/>
</dbReference>
<evidence type="ECO:0000256" key="2">
    <source>
        <dbReference type="ARBA" id="ARBA00012282"/>
    </source>
</evidence>
<proteinExistence type="predicted"/>
<dbReference type="EMBL" id="JFHN01000013">
    <property type="protein sequence ID" value="EXU77279.1"/>
    <property type="molecule type" value="Genomic_DNA"/>
</dbReference>
<dbReference type="InterPro" id="IPR024744">
    <property type="entry name" value="CSS-motif_dom"/>
</dbReference>
<dbReference type="CDD" id="cd01948">
    <property type="entry name" value="EAL"/>
    <property type="match status" value="1"/>
</dbReference>
<dbReference type="PROSITE" id="PS50883">
    <property type="entry name" value="EAL"/>
    <property type="match status" value="1"/>
</dbReference>
<protein>
    <recommendedName>
        <fullName evidence="2">cyclic-guanylate-specific phosphodiesterase</fullName>
        <ecNumber evidence="2">3.1.4.52</ecNumber>
    </recommendedName>
</protein>
<comment type="subcellular location">
    <subcellularLocation>
        <location evidence="1">Cell membrane</location>
        <topology evidence="1">Multi-pass membrane protein</topology>
    </subcellularLocation>
</comment>
<evidence type="ECO:0000256" key="6">
    <source>
        <dbReference type="ARBA" id="ARBA00022801"/>
    </source>
</evidence>
<keyword evidence="6" id="KW-0378">Hydrolase</keyword>
<dbReference type="EC" id="3.1.4.52" evidence="2"/>
<sequence>MQMSQEVLGQFRRKRLLIALTVAALVLILTLALRFFEEKSRIEQQSHTFAGNAIQRFDRLFSPLDVAASNTLGLVGLPCDEVRFPLIEKLATLQTVRSIILVDKDSMYCSSIYGRSEINFSSTYPELAVNNQRMMLGIDEHLLKGTPILLLWTPQDTDNRSGILQIINIEMISNYLLEPTLPWVERAIFNVGGRSLEYGNPLLEQALPADDEVSYQESSLRYPFSITLFGPAPGRMALITLPSQLPLALLLSLLTGYIVWLATANRMSLAWQISYGITAREFMVYCQPLINSRSGDCDGIELLLRWHNPRQGWVPPDVFIPLAEQHHLIASLTRFVLGEVVRQLPTLPTSPTFHIAINVASGHFRDREIIDDLQKLWWPASPLPQLIVELTERDALPAVDQRVVSHLHKIGVKLAIDDFGTGHSSLSYLKTLSPDVLKIDKVFTAAIGTDAINATVTDMVISLAQRLNISLVAEGVETAEQAEYLRERGVDVLQGYFFARPMPLGDFPEWLTEYKNSLNH</sequence>
<keyword evidence="3" id="KW-1003">Cell membrane</keyword>
<keyword evidence="7" id="KW-1133">Transmembrane helix</keyword>
<keyword evidence="5" id="KW-0812">Transmembrane</keyword>
<dbReference type="Pfam" id="PF00563">
    <property type="entry name" value="EAL"/>
    <property type="match status" value="1"/>
</dbReference>
<keyword evidence="8" id="KW-0472">Membrane</keyword>
<accession>A0A014MGQ6</accession>
<evidence type="ECO:0000256" key="8">
    <source>
        <dbReference type="ARBA" id="ARBA00023136"/>
    </source>
</evidence>
<dbReference type="AlphaFoldDB" id="A0A014MGQ6"/>
<dbReference type="GO" id="GO:0005886">
    <property type="term" value="C:plasma membrane"/>
    <property type="evidence" value="ECO:0007669"/>
    <property type="project" value="UniProtKB-SubCell"/>
</dbReference>
<evidence type="ECO:0000256" key="3">
    <source>
        <dbReference type="ARBA" id="ARBA00022475"/>
    </source>
</evidence>
<evidence type="ECO:0000313" key="12">
    <source>
        <dbReference type="Proteomes" id="UP000019918"/>
    </source>
</evidence>
<dbReference type="GO" id="GO:0071111">
    <property type="term" value="F:cyclic-guanylate-specific phosphodiesterase activity"/>
    <property type="evidence" value="ECO:0007669"/>
    <property type="project" value="UniProtKB-EC"/>
</dbReference>
<dbReference type="OrthoDB" id="675397at2"/>
<dbReference type="InterPro" id="IPR035919">
    <property type="entry name" value="EAL_sf"/>
</dbReference>
<dbReference type="PATRIC" id="fig|69222.5.peg.179"/>
<evidence type="ECO:0000259" key="10">
    <source>
        <dbReference type="PROSITE" id="PS50883"/>
    </source>
</evidence>
<gene>
    <name evidence="11" type="ORF">BG55_00805</name>
</gene>
<evidence type="ECO:0000256" key="5">
    <source>
        <dbReference type="ARBA" id="ARBA00022692"/>
    </source>
</evidence>
<dbReference type="SMART" id="SM00052">
    <property type="entry name" value="EAL"/>
    <property type="match status" value="1"/>
</dbReference>
<evidence type="ECO:0000256" key="7">
    <source>
        <dbReference type="ARBA" id="ARBA00022989"/>
    </source>
</evidence>
<comment type="caution">
    <text evidence="11">The sequence shown here is derived from an EMBL/GenBank/DDBJ whole genome shotgun (WGS) entry which is preliminary data.</text>
</comment>
<reference evidence="11 12" key="1">
    <citation type="submission" date="2014-02" db="EMBL/GenBank/DDBJ databases">
        <title>Draft genome of Erwinia mallotivora strain BT-MARDI, a papaya dieback pathogen.</title>
        <authorList>
            <person name="Redzuan R."/>
            <person name="Abu Bakar N."/>
            <person name="Badrun R."/>
            <person name="Mohd Raih M.F."/>
            <person name="Rozano L."/>
            <person name="Mat Amin N."/>
        </authorList>
    </citation>
    <scope>NUCLEOTIDE SEQUENCE [LARGE SCALE GENOMIC DNA]</scope>
    <source>
        <strain evidence="11 12">BT-MARDI</strain>
    </source>
</reference>
<feature type="domain" description="EAL" evidence="10">
    <location>
        <begin position="266"/>
        <end position="515"/>
    </location>
</feature>
<dbReference type="PANTHER" id="PTHR33121">
    <property type="entry name" value="CYCLIC DI-GMP PHOSPHODIESTERASE PDEF"/>
    <property type="match status" value="1"/>
</dbReference>
<name>A0A014MGQ6_9GAMM</name>
<organism evidence="11 12">
    <name type="scientific">Erwinia mallotivora</name>
    <dbReference type="NCBI Taxonomy" id="69222"/>
    <lineage>
        <taxon>Bacteria</taxon>
        <taxon>Pseudomonadati</taxon>
        <taxon>Pseudomonadota</taxon>
        <taxon>Gammaproteobacteria</taxon>
        <taxon>Enterobacterales</taxon>
        <taxon>Erwiniaceae</taxon>
        <taxon>Erwinia</taxon>
    </lineage>
</organism>
<dbReference type="PANTHER" id="PTHR33121:SF79">
    <property type="entry name" value="CYCLIC DI-GMP PHOSPHODIESTERASE PDED-RELATED"/>
    <property type="match status" value="1"/>
</dbReference>
<evidence type="ECO:0000256" key="9">
    <source>
        <dbReference type="ARBA" id="ARBA00034290"/>
    </source>
</evidence>
<comment type="catalytic activity">
    <reaction evidence="9">
        <text>3',3'-c-di-GMP + H2O = 5'-phosphoguanylyl(3'-&gt;5')guanosine + H(+)</text>
        <dbReference type="Rhea" id="RHEA:24902"/>
        <dbReference type="ChEBI" id="CHEBI:15377"/>
        <dbReference type="ChEBI" id="CHEBI:15378"/>
        <dbReference type="ChEBI" id="CHEBI:58754"/>
        <dbReference type="ChEBI" id="CHEBI:58805"/>
        <dbReference type="EC" id="3.1.4.52"/>
    </reaction>
</comment>
<dbReference type="STRING" id="69222.BG55_00805"/>
<dbReference type="SUPFAM" id="SSF141868">
    <property type="entry name" value="EAL domain-like"/>
    <property type="match status" value="1"/>
</dbReference>
<keyword evidence="12" id="KW-1185">Reference proteome</keyword>
<evidence type="ECO:0000313" key="11">
    <source>
        <dbReference type="EMBL" id="EXU77279.1"/>
    </source>
</evidence>